<keyword evidence="2" id="KW-1185">Reference proteome</keyword>
<dbReference type="AlphaFoldDB" id="A0A6G0Z7F3"/>
<protein>
    <submittedName>
        <fullName evidence="1">Uncharacterized protein</fullName>
    </submittedName>
</protein>
<proteinExistence type="predicted"/>
<evidence type="ECO:0000313" key="1">
    <source>
        <dbReference type="EMBL" id="KAF0766677.1"/>
    </source>
</evidence>
<dbReference type="EMBL" id="VUJU01001133">
    <property type="protein sequence ID" value="KAF0766677.1"/>
    <property type="molecule type" value="Genomic_DNA"/>
</dbReference>
<dbReference type="Proteomes" id="UP000478052">
    <property type="component" value="Unassembled WGS sequence"/>
</dbReference>
<comment type="caution">
    <text evidence="1">The sequence shown here is derived from an EMBL/GenBank/DDBJ whole genome shotgun (WGS) entry which is preliminary data.</text>
</comment>
<name>A0A6G0Z7F3_APHCR</name>
<organism evidence="1 2">
    <name type="scientific">Aphis craccivora</name>
    <name type="common">Cowpea aphid</name>
    <dbReference type="NCBI Taxonomy" id="307492"/>
    <lineage>
        <taxon>Eukaryota</taxon>
        <taxon>Metazoa</taxon>
        <taxon>Ecdysozoa</taxon>
        <taxon>Arthropoda</taxon>
        <taxon>Hexapoda</taxon>
        <taxon>Insecta</taxon>
        <taxon>Pterygota</taxon>
        <taxon>Neoptera</taxon>
        <taxon>Paraneoptera</taxon>
        <taxon>Hemiptera</taxon>
        <taxon>Sternorrhyncha</taxon>
        <taxon>Aphidomorpha</taxon>
        <taxon>Aphidoidea</taxon>
        <taxon>Aphididae</taxon>
        <taxon>Aphidini</taxon>
        <taxon>Aphis</taxon>
        <taxon>Aphis</taxon>
    </lineage>
</organism>
<reference evidence="1 2" key="1">
    <citation type="submission" date="2019-08" db="EMBL/GenBank/DDBJ databases">
        <title>Whole genome of Aphis craccivora.</title>
        <authorList>
            <person name="Voronova N.V."/>
            <person name="Shulinski R.S."/>
            <person name="Bandarenka Y.V."/>
            <person name="Zhorov D.G."/>
            <person name="Warner D."/>
        </authorList>
    </citation>
    <scope>NUCLEOTIDE SEQUENCE [LARGE SCALE GENOMIC DNA]</scope>
    <source>
        <strain evidence="1">180601</strain>
        <tissue evidence="1">Whole Body</tissue>
    </source>
</reference>
<sequence>MKCIKKLCSTSFLLTLKYYRLREIKIGTSTDGTCAVALTATVDFTPDSIGTGRGFAWMQSRGIRIYISCYISRNDMDANFANFLGDIEQSLFAWQTRIARLSSEATLMPGPGVGLSAERY</sequence>
<dbReference type="OrthoDB" id="6628989at2759"/>
<evidence type="ECO:0000313" key="2">
    <source>
        <dbReference type="Proteomes" id="UP000478052"/>
    </source>
</evidence>
<gene>
    <name evidence="1" type="ORF">FWK35_00021514</name>
</gene>
<accession>A0A6G0Z7F3</accession>